<dbReference type="AlphaFoldDB" id="L7U9L9"/>
<dbReference type="SMART" id="SM00490">
    <property type="entry name" value="HELICc"/>
    <property type="match status" value="1"/>
</dbReference>
<accession>L7U9L9</accession>
<dbReference type="InterPro" id="IPR001650">
    <property type="entry name" value="Helicase_C-like"/>
</dbReference>
<keyword evidence="3" id="KW-0347">Helicase</keyword>
<evidence type="ECO:0000259" key="2">
    <source>
        <dbReference type="SMART" id="SM00490"/>
    </source>
</evidence>
<dbReference type="GO" id="GO:0004386">
    <property type="term" value="F:helicase activity"/>
    <property type="evidence" value="ECO:0007669"/>
    <property type="project" value="UniProtKB-KW"/>
</dbReference>
<reference evidence="3 4" key="1">
    <citation type="journal article" date="2013" name="Genome Announc.">
        <title>Complete genome sequence of Myxococcus stipitatus strain DSM 14675, a fruiting myxobacterium.</title>
        <authorList>
            <person name="Huntley S."/>
            <person name="Kneip S."/>
            <person name="Treuner-Lange A."/>
            <person name="Sogaard-Andersen L."/>
        </authorList>
    </citation>
    <scope>NUCLEOTIDE SEQUENCE [LARGE SCALE GENOMIC DNA]</scope>
    <source>
        <strain evidence="4">DSM 14675 / JCM 12634 / Mx s8</strain>
    </source>
</reference>
<dbReference type="SUPFAM" id="SSF52540">
    <property type="entry name" value="P-loop containing nucleoside triphosphate hydrolases"/>
    <property type="match status" value="1"/>
</dbReference>
<feature type="region of interest" description="Disordered" evidence="1">
    <location>
        <begin position="1030"/>
        <end position="1052"/>
    </location>
</feature>
<dbReference type="Pfam" id="PF00271">
    <property type="entry name" value="Helicase_C"/>
    <property type="match status" value="1"/>
</dbReference>
<keyword evidence="3" id="KW-0067">ATP-binding</keyword>
<keyword evidence="4" id="KW-1185">Reference proteome</keyword>
<evidence type="ECO:0000313" key="3">
    <source>
        <dbReference type="EMBL" id="AGC45631.1"/>
    </source>
</evidence>
<keyword evidence="3" id="KW-0378">Hydrolase</keyword>
<dbReference type="HOGENOM" id="CLU_004880_0_0_7"/>
<dbReference type="PATRIC" id="fig|1278073.3.peg.4400"/>
<dbReference type="KEGG" id="msd:MYSTI_04333"/>
<dbReference type="InterPro" id="IPR027417">
    <property type="entry name" value="P-loop_NTPase"/>
</dbReference>
<dbReference type="eggNOG" id="COG1204">
    <property type="taxonomic scope" value="Bacteria"/>
</dbReference>
<protein>
    <submittedName>
        <fullName evidence="3">Helicase domain-containing protein</fullName>
    </submittedName>
</protein>
<evidence type="ECO:0000313" key="4">
    <source>
        <dbReference type="Proteomes" id="UP000011131"/>
    </source>
</evidence>
<evidence type="ECO:0000256" key="1">
    <source>
        <dbReference type="SAM" id="MobiDB-lite"/>
    </source>
</evidence>
<dbReference type="Gene3D" id="3.40.50.300">
    <property type="entry name" value="P-loop containing nucleotide triphosphate hydrolases"/>
    <property type="match status" value="2"/>
</dbReference>
<dbReference type="OrthoDB" id="713315at2"/>
<name>L7U9L9_MYXSD</name>
<sequence>MSDHLPVRSDVVRLAESLLLGPLEPDETISSPPADTYLTGILWPEGETLDALEDDHDEGAPSREDGETDAGVPGYRTVRPCSLGLTFAAEADSTLMVSLAATARYALVEAEGVEEGRGARRWRRTPLDYRYEITPGVSRTWRTHDFVRSDGTSVHDPGVQLHVRRRVDGARQVVTVTLINKAKEGEASQRGVLCLFQTGLEVRAGDSMQGGAIFPRPVLPPAGADEDALSAALLYRDSVEYAVGHGVAAVWERSSGLRVGGVATSWLPASVVKGMSAKGHRLLDGFHRKHPDALKAAWLARSGERSEVTIALQAFVAVYGNWIAETLEGRVSGFDGLLQDAAETNLRRCKDARRRMADGVALLESHAHAWEAFALANAAMDRQSNHDAKGPRKGPLIWRPFQLAYMLMVLPGLVGPEYVDRDTVDLLWFPTGGGKTEAYLGLTAFQIFFRRLTDEQRRGRGGVDVLMRYTLRLLTVQQFQRAASLICACDAIRRETSKLGDAPISLGLYVGGDATPNRAADAQEALRQEHEGLKPRSTPRQLLDCPVCGRGLPPSSYTESAGRSGIDIRCGNTRCKTGGEPLPVLTVDDYIYAAPPSLLIGTIDKFAQLPRRNDLRTLFGLDGGLRPGLIIQDELHLISGPLGSMAGLYESVIDLLCTEDTLRPKVIGSTATIGQAARQVRALFDRPVLQFPPPGFDATDSFFAVQDEEGPDRLYLGVCSAGRSPKFALQAVAAALLQTTGHLKDGGSAPALLDPFWTAVLYFNSLRELGGAHVLLQDDIPRQMSFLATRLRGKRRALESDAIELSSRVPSRELPEYLAQLGIGLGGAATDPFAPVPRDVVLASNMISVGVDVSRLGLMVVNGQPKSTAEYIQASSRVGRGLHGLVVTLYNFGRPRDVSHFEHFLGYHGALYRGVEATSVTPWAPRARDKALHAVLAAAVRHLVAGMDDDEAARDFNPSDPEVRGVLSALQERARSASEGIEGDDTARDLEGIVREWAQRSQNARVGATDLLYWERKAPFGQTRPHLMTSAEEGARPGRAAWPTPNSMREVEPSTAFALRHLTRRK</sequence>
<organism evidence="3 4">
    <name type="scientific">Myxococcus stipitatus (strain DSM 14675 / JCM 12634 / Mx s8)</name>
    <dbReference type="NCBI Taxonomy" id="1278073"/>
    <lineage>
        <taxon>Bacteria</taxon>
        <taxon>Pseudomonadati</taxon>
        <taxon>Myxococcota</taxon>
        <taxon>Myxococcia</taxon>
        <taxon>Myxococcales</taxon>
        <taxon>Cystobacterineae</taxon>
        <taxon>Myxococcaceae</taxon>
        <taxon>Myxococcus</taxon>
    </lineage>
</organism>
<dbReference type="CDD" id="cd18785">
    <property type="entry name" value="SF2_C"/>
    <property type="match status" value="1"/>
</dbReference>
<keyword evidence="3" id="KW-0547">Nucleotide-binding</keyword>
<dbReference type="EMBL" id="CP004025">
    <property type="protein sequence ID" value="AGC45631.1"/>
    <property type="molecule type" value="Genomic_DNA"/>
</dbReference>
<gene>
    <name evidence="3" type="ordered locus">MYSTI_04333</name>
</gene>
<proteinExistence type="predicted"/>
<feature type="region of interest" description="Disordered" evidence="1">
    <location>
        <begin position="52"/>
        <end position="75"/>
    </location>
</feature>
<dbReference type="STRING" id="1278073.MYSTI_04333"/>
<feature type="domain" description="Helicase C-terminal" evidence="2">
    <location>
        <begin position="812"/>
        <end position="882"/>
    </location>
</feature>
<dbReference type="Proteomes" id="UP000011131">
    <property type="component" value="Chromosome"/>
</dbReference>